<comment type="caution">
    <text evidence="2">The sequence shown here is derived from an EMBL/GenBank/DDBJ whole genome shotgun (WGS) entry which is preliminary data.</text>
</comment>
<organism evidence="2 3">
    <name type="scientific">Boothiomyces macroporosus</name>
    <dbReference type="NCBI Taxonomy" id="261099"/>
    <lineage>
        <taxon>Eukaryota</taxon>
        <taxon>Fungi</taxon>
        <taxon>Fungi incertae sedis</taxon>
        <taxon>Chytridiomycota</taxon>
        <taxon>Chytridiomycota incertae sedis</taxon>
        <taxon>Chytridiomycetes</taxon>
        <taxon>Rhizophydiales</taxon>
        <taxon>Terramycetaceae</taxon>
        <taxon>Boothiomyces</taxon>
    </lineage>
</organism>
<dbReference type="AlphaFoldDB" id="A0AAD5UAM4"/>
<name>A0AAD5UAM4_9FUNG</name>
<evidence type="ECO:0000313" key="2">
    <source>
        <dbReference type="EMBL" id="KAJ3252755.1"/>
    </source>
</evidence>
<accession>A0AAD5UAM4</accession>
<sequence>MQLPYDILNIVIKYLDDHEVTELSMINHYYNQYLEPFRIIANCINFVDKEWALKRYTKHFQKFRQRGFRLKNLFVYHSKLTPNVIHNLPSVQKLIVSIPHMEFNPEKLELLKYIPFPYECRLSDTRILSWMLRNPVGQWSELQIEKIENEDVKLLGDAIQSEKLKRLQVTRNIDWDIFAPYIASSHLEELHVEIHEQNAHAIAQAVKQSKIKVLRNTSEFWNNDALAPILDI</sequence>
<reference evidence="2" key="1">
    <citation type="submission" date="2020-05" db="EMBL/GenBank/DDBJ databases">
        <title>Phylogenomic resolution of chytrid fungi.</title>
        <authorList>
            <person name="Stajich J.E."/>
            <person name="Amses K."/>
            <person name="Simmons R."/>
            <person name="Seto K."/>
            <person name="Myers J."/>
            <person name="Bonds A."/>
            <person name="Quandt C.A."/>
            <person name="Barry K."/>
            <person name="Liu P."/>
            <person name="Grigoriev I."/>
            <person name="Longcore J.E."/>
            <person name="James T.Y."/>
        </authorList>
    </citation>
    <scope>NUCLEOTIDE SEQUENCE</scope>
    <source>
        <strain evidence="2">PLAUS21</strain>
    </source>
</reference>
<feature type="domain" description="F-box" evidence="1">
    <location>
        <begin position="1"/>
        <end position="35"/>
    </location>
</feature>
<dbReference type="EMBL" id="JADGKB010000131">
    <property type="protein sequence ID" value="KAJ3252755.1"/>
    <property type="molecule type" value="Genomic_DNA"/>
</dbReference>
<protein>
    <recommendedName>
        <fullName evidence="1">F-box domain-containing protein</fullName>
    </recommendedName>
</protein>
<gene>
    <name evidence="2" type="ORF">HK103_001311</name>
</gene>
<dbReference type="InterPro" id="IPR001810">
    <property type="entry name" value="F-box_dom"/>
</dbReference>
<dbReference type="Proteomes" id="UP001210925">
    <property type="component" value="Unassembled WGS sequence"/>
</dbReference>
<evidence type="ECO:0000259" key="1">
    <source>
        <dbReference type="PROSITE" id="PS50181"/>
    </source>
</evidence>
<proteinExistence type="predicted"/>
<dbReference type="PROSITE" id="PS50181">
    <property type="entry name" value="FBOX"/>
    <property type="match status" value="1"/>
</dbReference>
<keyword evidence="3" id="KW-1185">Reference proteome</keyword>
<evidence type="ECO:0000313" key="3">
    <source>
        <dbReference type="Proteomes" id="UP001210925"/>
    </source>
</evidence>